<dbReference type="InterPro" id="IPR024326">
    <property type="entry name" value="RRP7_C"/>
</dbReference>
<dbReference type="CDD" id="cd12951">
    <property type="entry name" value="RRP7_Rrp7A"/>
    <property type="match status" value="1"/>
</dbReference>
<dbReference type="GO" id="GO:0032545">
    <property type="term" value="C:CURI complex"/>
    <property type="evidence" value="ECO:0007669"/>
    <property type="project" value="TreeGrafter"/>
</dbReference>
<feature type="domain" description="Ribosomal RNA-processing protein 7 C-terminal" evidence="3">
    <location>
        <begin position="1"/>
        <end position="103"/>
    </location>
</feature>
<evidence type="ECO:0000259" key="3">
    <source>
        <dbReference type="Pfam" id="PF12923"/>
    </source>
</evidence>
<name>A0A0C9SA57_AMBAM</name>
<protein>
    <submittedName>
        <fullName evidence="4">Hipothetical protein</fullName>
    </submittedName>
</protein>
<comment type="similarity">
    <text evidence="1">Belongs to the RRP7 family.</text>
</comment>
<evidence type="ECO:0000256" key="1">
    <source>
        <dbReference type="ARBA" id="ARBA00006110"/>
    </source>
</evidence>
<dbReference type="PANTHER" id="PTHR13191:SF0">
    <property type="entry name" value="RIBOSOMAL RNA-PROCESSING PROTEIN 7 HOMOLOG A-RELATED"/>
    <property type="match status" value="1"/>
</dbReference>
<dbReference type="GO" id="GO:0006364">
    <property type="term" value="P:rRNA processing"/>
    <property type="evidence" value="ECO:0007669"/>
    <property type="project" value="TreeGrafter"/>
</dbReference>
<dbReference type="PANTHER" id="PTHR13191">
    <property type="entry name" value="RIBOSOMAL RNA PROCESSING PROTEIN 7-RELATED"/>
    <property type="match status" value="1"/>
</dbReference>
<dbReference type="Pfam" id="PF12923">
    <property type="entry name" value="RRP7"/>
    <property type="match status" value="1"/>
</dbReference>
<accession>A0A0C9SA57</accession>
<sequence length="104" mass="12337">MEDYDARLEAEKERAKAMEGVPDEEGWITVTKHGKRPVIPRSDAVNQKIASAEKKKRAQKELVNFYTFQIRESKMERIAELRKKFEEDKRRISLMKASRRFRPV</sequence>
<evidence type="ECO:0000313" key="4">
    <source>
        <dbReference type="EMBL" id="JAG89937.1"/>
    </source>
</evidence>
<keyword evidence="2" id="KW-0175">Coiled coil</keyword>
<dbReference type="GO" id="GO:0034456">
    <property type="term" value="C:UTP-C complex"/>
    <property type="evidence" value="ECO:0007669"/>
    <property type="project" value="TreeGrafter"/>
</dbReference>
<dbReference type="InterPro" id="IPR040446">
    <property type="entry name" value="RRP7"/>
</dbReference>
<dbReference type="AlphaFoldDB" id="A0A0C9SA57"/>
<dbReference type="EMBL" id="GBZX01002803">
    <property type="protein sequence ID" value="JAG89937.1"/>
    <property type="molecule type" value="mRNA"/>
</dbReference>
<proteinExistence type="evidence at transcript level"/>
<organism evidence="4">
    <name type="scientific">Amblyomma americanum</name>
    <name type="common">Lone star tick</name>
    <dbReference type="NCBI Taxonomy" id="6943"/>
    <lineage>
        <taxon>Eukaryota</taxon>
        <taxon>Metazoa</taxon>
        <taxon>Ecdysozoa</taxon>
        <taxon>Arthropoda</taxon>
        <taxon>Chelicerata</taxon>
        <taxon>Arachnida</taxon>
        <taxon>Acari</taxon>
        <taxon>Parasitiformes</taxon>
        <taxon>Ixodida</taxon>
        <taxon>Ixodoidea</taxon>
        <taxon>Ixodidae</taxon>
        <taxon>Amblyomminae</taxon>
        <taxon>Amblyomma</taxon>
    </lineage>
</organism>
<feature type="coiled-coil region" evidence="2">
    <location>
        <begin position="1"/>
        <end position="91"/>
    </location>
</feature>
<reference evidence="4" key="1">
    <citation type="journal article" date="2015" name="PLoS ONE">
        <title>An Insight into the Sialome of the Lone Star Tick, Amblyomma americanum, with a Glimpse on Its Time Dependent Gene Expression.</title>
        <authorList>
            <person name="Karim S."/>
            <person name="Ribeiro J.M."/>
        </authorList>
    </citation>
    <scope>NUCLEOTIDE SEQUENCE</scope>
    <source>
        <tissue evidence="4">Salivary gland</tissue>
    </source>
</reference>
<evidence type="ECO:0000256" key="2">
    <source>
        <dbReference type="SAM" id="Coils"/>
    </source>
</evidence>
<dbReference type="GO" id="GO:0000028">
    <property type="term" value="P:ribosomal small subunit assembly"/>
    <property type="evidence" value="ECO:0007669"/>
    <property type="project" value="TreeGrafter"/>
</dbReference>
<dbReference type="Gene3D" id="6.10.250.1770">
    <property type="match status" value="1"/>
</dbReference>